<dbReference type="GO" id="GO:0004674">
    <property type="term" value="F:protein serine/threonine kinase activity"/>
    <property type="evidence" value="ECO:0007669"/>
    <property type="project" value="UniProtKB-KW"/>
</dbReference>
<dbReference type="InterPro" id="IPR036890">
    <property type="entry name" value="HATPase_C_sf"/>
</dbReference>
<evidence type="ECO:0000256" key="1">
    <source>
        <dbReference type="ARBA" id="ARBA00022527"/>
    </source>
</evidence>
<dbReference type="Gene3D" id="3.30.565.10">
    <property type="entry name" value="Histidine kinase-like ATPase, C-terminal domain"/>
    <property type="match status" value="1"/>
</dbReference>
<keyword evidence="1" id="KW-0723">Serine/threonine-protein kinase</keyword>
<sequence length="240" mass="25184">MKCTFDATSPVAVITVGGELDLAGTAILRAAVLKCLAAQPRAVLIDAERLTVAAEIHLTALAAAARHAAGWPSIPVLLCAPSAAIAAAAHRSGIDRLVIICASLADGHRRVAQRTLPSRVSKTYPPVPGSVVLARVLVTDACRTWRLPDTSTPAEIIVAELMANVVRHARTPGHLVVSHFARVLRLAVSDRSPEPARLVGRVGPEILSGRGLLLVDTLATRWGCTPTADGKVTWATLPAR</sequence>
<dbReference type="Gene3D" id="3.30.750.24">
    <property type="entry name" value="STAS domain"/>
    <property type="match status" value="1"/>
</dbReference>
<dbReference type="Proteomes" id="UP000612585">
    <property type="component" value="Unassembled WGS sequence"/>
</dbReference>
<evidence type="ECO:0000313" key="4">
    <source>
        <dbReference type="Proteomes" id="UP000612585"/>
    </source>
</evidence>
<name>A0A8J4E2Q1_9ACTN</name>
<dbReference type="EMBL" id="BOPG01000045">
    <property type="protein sequence ID" value="GIJ59229.1"/>
    <property type="molecule type" value="Genomic_DNA"/>
</dbReference>
<dbReference type="RefSeq" id="WP_204001059.1">
    <property type="nucleotide sequence ID" value="NZ_BOPG01000045.1"/>
</dbReference>
<dbReference type="PANTHER" id="PTHR35526">
    <property type="entry name" value="ANTI-SIGMA-F FACTOR RSBW-RELATED"/>
    <property type="match status" value="1"/>
</dbReference>
<accession>A0A8J4E2Q1</accession>
<dbReference type="InterPro" id="IPR003594">
    <property type="entry name" value="HATPase_dom"/>
</dbReference>
<reference evidence="3" key="1">
    <citation type="submission" date="2021-01" db="EMBL/GenBank/DDBJ databases">
        <title>Whole genome shotgun sequence of Virgisporangium aurantiacum NBRC 16421.</title>
        <authorList>
            <person name="Komaki H."/>
            <person name="Tamura T."/>
        </authorList>
    </citation>
    <scope>NUCLEOTIDE SEQUENCE</scope>
    <source>
        <strain evidence="3">NBRC 16421</strain>
    </source>
</reference>
<keyword evidence="1" id="KW-0418">Kinase</keyword>
<comment type="caution">
    <text evidence="3">The sequence shown here is derived from an EMBL/GenBank/DDBJ whole genome shotgun (WGS) entry which is preliminary data.</text>
</comment>
<evidence type="ECO:0000259" key="2">
    <source>
        <dbReference type="Pfam" id="PF13581"/>
    </source>
</evidence>
<dbReference type="CDD" id="cd16936">
    <property type="entry name" value="HATPase_RsbW-like"/>
    <property type="match status" value="1"/>
</dbReference>
<dbReference type="SUPFAM" id="SSF52091">
    <property type="entry name" value="SpoIIaa-like"/>
    <property type="match status" value="1"/>
</dbReference>
<keyword evidence="4" id="KW-1185">Reference proteome</keyword>
<dbReference type="InterPro" id="IPR036513">
    <property type="entry name" value="STAS_dom_sf"/>
</dbReference>
<keyword evidence="1" id="KW-0808">Transferase</keyword>
<feature type="domain" description="Histidine kinase/HSP90-like ATPase" evidence="2">
    <location>
        <begin position="128"/>
        <end position="235"/>
    </location>
</feature>
<dbReference type="AlphaFoldDB" id="A0A8J4E2Q1"/>
<dbReference type="PANTHER" id="PTHR35526:SF3">
    <property type="entry name" value="ANTI-SIGMA-F FACTOR RSBW"/>
    <property type="match status" value="1"/>
</dbReference>
<proteinExistence type="predicted"/>
<evidence type="ECO:0000313" key="3">
    <source>
        <dbReference type="EMBL" id="GIJ59229.1"/>
    </source>
</evidence>
<protein>
    <submittedName>
        <fullName evidence="3">Sulfate transporter</fullName>
    </submittedName>
</protein>
<dbReference type="Pfam" id="PF13581">
    <property type="entry name" value="HATPase_c_2"/>
    <property type="match status" value="1"/>
</dbReference>
<dbReference type="InterPro" id="IPR050267">
    <property type="entry name" value="Anti-sigma-factor_SerPK"/>
</dbReference>
<gene>
    <name evidence="3" type="ORF">Vau01_067450</name>
</gene>
<organism evidence="3 4">
    <name type="scientific">Virgisporangium aurantiacum</name>
    <dbReference type="NCBI Taxonomy" id="175570"/>
    <lineage>
        <taxon>Bacteria</taxon>
        <taxon>Bacillati</taxon>
        <taxon>Actinomycetota</taxon>
        <taxon>Actinomycetes</taxon>
        <taxon>Micromonosporales</taxon>
        <taxon>Micromonosporaceae</taxon>
        <taxon>Virgisporangium</taxon>
    </lineage>
</organism>